<evidence type="ECO:0000313" key="2">
    <source>
        <dbReference type="Proteomes" id="UP001207252"/>
    </source>
</evidence>
<evidence type="ECO:0000313" key="1">
    <source>
        <dbReference type="EMBL" id="MCV3753807.1"/>
    </source>
</evidence>
<protein>
    <submittedName>
        <fullName evidence="1">Uncharacterized protein</fullName>
    </submittedName>
</protein>
<comment type="caution">
    <text evidence="1">The sequence shown here is derived from an EMBL/GenBank/DDBJ whole genome shotgun (WGS) entry which is preliminary data.</text>
</comment>
<keyword evidence="2" id="KW-1185">Reference proteome</keyword>
<reference evidence="1 2" key="1">
    <citation type="journal article" date="2020" name="Int. J. Syst. Evol. Microbiol.">
        <title>Ureaplasma miroungigenitalium sp. nov. isolated from northern elephant seals (Mirounga angustirostris) and Ureaplasma zalophigenitalium sp. nov. isolated from California sea lions (Zalophus californianus).</title>
        <authorList>
            <person name="Volokhov D.V."/>
            <person name="Gulland F.M."/>
            <person name="Gao Y."/>
            <person name="Chizhikov V.E."/>
        </authorList>
    </citation>
    <scope>NUCLEOTIDE SEQUENCE [LARGE SCALE GENOMIC DNA]</scope>
    <source>
        <strain evidence="1 2">CSL7644-GEN</strain>
    </source>
</reference>
<accession>A0ABT3BNW8</accession>
<name>A0ABT3BNW8_9BACT</name>
<dbReference type="RefSeq" id="WP_263817610.1">
    <property type="nucleotide sequence ID" value="NZ_JAOXHJ010000001.1"/>
</dbReference>
<organism evidence="1 2">
    <name type="scientific">Ureaplasma zalophigenitalium</name>
    <dbReference type="NCBI Taxonomy" id="907723"/>
    <lineage>
        <taxon>Bacteria</taxon>
        <taxon>Bacillati</taxon>
        <taxon>Mycoplasmatota</taxon>
        <taxon>Mycoplasmoidales</taxon>
        <taxon>Mycoplasmoidaceae</taxon>
        <taxon>Ureaplasma</taxon>
    </lineage>
</organism>
<proteinExistence type="predicted"/>
<gene>
    <name evidence="1" type="ORF">OF365_00175</name>
</gene>
<sequence>MNQKIYINLSYPEQDKGKYISGLPVILESPENATHILEYLKLKYNNQKVDLFDNILTFKFDELYLHVYIPTIEEKPNIFDQQTHAKHVKEFVYFDLKPVNTPWMFYESKYIKKLHALLCEVLERFMNYVKFVDFWAVHMHINSWVVFSNYDFRDVHVKNPDYLKEIFYTKKNDLPGYTFVMHLRAYGFINLAFKNDYFNVKQIEIYDFIRQLVAADDETVVALYKNWQNEHQTSKIKNKEELFLVSKD</sequence>
<dbReference type="Proteomes" id="UP001207252">
    <property type="component" value="Unassembled WGS sequence"/>
</dbReference>
<dbReference type="EMBL" id="JAOXHJ010000001">
    <property type="protein sequence ID" value="MCV3753807.1"/>
    <property type="molecule type" value="Genomic_DNA"/>
</dbReference>